<dbReference type="Pfam" id="PF11248">
    <property type="entry name" value="DUF3046"/>
    <property type="match status" value="1"/>
</dbReference>
<name>A0AAJ6AIU6_9MICC</name>
<organism evidence="1 2">
    <name type="scientific">Auritidibacter ignavus</name>
    <dbReference type="NCBI Taxonomy" id="678932"/>
    <lineage>
        <taxon>Bacteria</taxon>
        <taxon>Bacillati</taxon>
        <taxon>Actinomycetota</taxon>
        <taxon>Actinomycetes</taxon>
        <taxon>Micrococcales</taxon>
        <taxon>Micrococcaceae</taxon>
        <taxon>Auritidibacter</taxon>
    </lineage>
</organism>
<dbReference type="AlphaFoldDB" id="A0AAJ6AIU6"/>
<dbReference type="EMBL" id="CP122566">
    <property type="protein sequence ID" value="WGH94070.1"/>
    <property type="molecule type" value="Genomic_DNA"/>
</dbReference>
<protein>
    <submittedName>
        <fullName evidence="1">DUF3046 domain-containing protein</fullName>
    </submittedName>
</protein>
<accession>A0AAJ6AIU6</accession>
<sequence>MRVSEFWRLATEEFGDTTARVIVDSLILPSLHVTAQQALDRGVEPKRVWHDLCDLHQIPESRRLGRDIPTKDNPDVI</sequence>
<proteinExistence type="predicted"/>
<gene>
    <name evidence="1" type="ORF">QDX21_04565</name>
</gene>
<evidence type="ECO:0000313" key="2">
    <source>
        <dbReference type="Proteomes" id="UP001224674"/>
    </source>
</evidence>
<evidence type="ECO:0000313" key="1">
    <source>
        <dbReference type="EMBL" id="WGH94070.1"/>
    </source>
</evidence>
<dbReference type="Proteomes" id="UP001224674">
    <property type="component" value="Chromosome"/>
</dbReference>
<dbReference type="RefSeq" id="WP_110099574.1">
    <property type="nucleotide sequence ID" value="NZ_CP122561.1"/>
</dbReference>
<keyword evidence="2" id="KW-1185">Reference proteome</keyword>
<dbReference type="InterPro" id="IPR021408">
    <property type="entry name" value="DUF3046"/>
</dbReference>
<reference evidence="1 2" key="1">
    <citation type="submission" date="2023-03" db="EMBL/GenBank/DDBJ databases">
        <title>Complete genome sequences of several Auritidibacter ignavus strains isolated from ear infections.</title>
        <authorList>
            <person name="Baehr T."/>
            <person name="Baumhoegger A.M."/>
        </authorList>
    </citation>
    <scope>NUCLEOTIDE SEQUENCE [LARGE SCALE GENOMIC DNA]</scope>
    <source>
        <strain evidence="1 2">BABAE-6</strain>
    </source>
</reference>